<sequence length="191" mass="22056">MSGIANQEYDLSCVPYNDGPRWYVMRDLTRTNAKMPAYKMLEGMVSKVFTPMTWKVVKVKGKGKRVQVPFMHDLLFVYDRRKNIDPIVERIGTFQYRYLRGTYRVPMTVREADMNRFMQAVEMSDDPKYYSPNEITPAMVGRSVRIIGGPLDGYEGRLQKLQGSRTKRLLVELPGLITAAVEVCPEYIELV</sequence>
<dbReference type="EMBL" id="JACJJL010000002">
    <property type="protein sequence ID" value="MBM6660507.1"/>
    <property type="molecule type" value="Genomic_DNA"/>
</dbReference>
<accession>A0A939B3X8</accession>
<gene>
    <name evidence="3" type="ORF">H6B30_01845</name>
</gene>
<evidence type="ECO:0000259" key="2">
    <source>
        <dbReference type="Pfam" id="PF02357"/>
    </source>
</evidence>
<dbReference type="GO" id="GO:0006354">
    <property type="term" value="P:DNA-templated transcription elongation"/>
    <property type="evidence" value="ECO:0007669"/>
    <property type="project" value="InterPro"/>
</dbReference>
<dbReference type="Proteomes" id="UP000764045">
    <property type="component" value="Unassembled WGS sequence"/>
</dbReference>
<dbReference type="InterPro" id="IPR036735">
    <property type="entry name" value="NGN_dom_sf"/>
</dbReference>
<protein>
    <submittedName>
        <fullName evidence="3">UpxY family transcription antiterminator</fullName>
    </submittedName>
</protein>
<dbReference type="NCBIfam" id="NF033644">
    <property type="entry name" value="antiterm_UpxY"/>
    <property type="match status" value="1"/>
</dbReference>
<comment type="caution">
    <text evidence="3">The sequence shown here is derived from an EMBL/GenBank/DDBJ whole genome shotgun (WGS) entry which is preliminary data.</text>
</comment>
<feature type="domain" description="NusG-like N-terminal" evidence="2">
    <location>
        <begin position="21"/>
        <end position="118"/>
    </location>
</feature>
<dbReference type="Pfam" id="PF02357">
    <property type="entry name" value="NusG"/>
    <property type="match status" value="1"/>
</dbReference>
<dbReference type="CDD" id="cd09895">
    <property type="entry name" value="NGN_SP_UpxY"/>
    <property type="match status" value="1"/>
</dbReference>
<dbReference type="InterPro" id="IPR006645">
    <property type="entry name" value="NGN-like_dom"/>
</dbReference>
<dbReference type="SUPFAM" id="SSF82679">
    <property type="entry name" value="N-utilization substance G protein NusG, N-terminal domain"/>
    <property type="match status" value="1"/>
</dbReference>
<dbReference type="AlphaFoldDB" id="A0A939B3X8"/>
<evidence type="ECO:0000256" key="1">
    <source>
        <dbReference type="ARBA" id="ARBA00023163"/>
    </source>
</evidence>
<evidence type="ECO:0000313" key="4">
    <source>
        <dbReference type="Proteomes" id="UP000764045"/>
    </source>
</evidence>
<name>A0A939B3X8_9BACT</name>
<evidence type="ECO:0000313" key="3">
    <source>
        <dbReference type="EMBL" id="MBM6660507.1"/>
    </source>
</evidence>
<proteinExistence type="predicted"/>
<keyword evidence="1" id="KW-0804">Transcription</keyword>
<reference evidence="3 4" key="1">
    <citation type="journal article" date="2021" name="Sci. Rep.">
        <title>The distribution of antibiotic resistance genes in chicken gut microbiota commensals.</title>
        <authorList>
            <person name="Juricova H."/>
            <person name="Matiasovicova J."/>
            <person name="Kubasova T."/>
            <person name="Cejkova D."/>
            <person name="Rychlik I."/>
        </authorList>
    </citation>
    <scope>NUCLEOTIDE SEQUENCE [LARGE SCALE GENOMIC DNA]</scope>
    <source>
        <strain evidence="3 4">An819</strain>
    </source>
</reference>
<keyword evidence="4" id="KW-1185">Reference proteome</keyword>
<dbReference type="Gene3D" id="3.30.70.940">
    <property type="entry name" value="NusG, N-terminal domain"/>
    <property type="match status" value="1"/>
</dbReference>
<organism evidence="3 4">
    <name type="scientific">Marseilla massiliensis</name>
    <dbReference type="NCBI Taxonomy" id="1841864"/>
    <lineage>
        <taxon>Bacteria</taxon>
        <taxon>Pseudomonadati</taxon>
        <taxon>Bacteroidota</taxon>
        <taxon>Bacteroidia</taxon>
        <taxon>Bacteroidales</taxon>
        <taxon>Prevotellaceae</taxon>
        <taxon>Marseilla</taxon>
    </lineage>
</organism>